<evidence type="ECO:0000313" key="1">
    <source>
        <dbReference type="EMBL" id="KAF7723521.1"/>
    </source>
</evidence>
<gene>
    <name evidence="1" type="ORF">EC973_001896</name>
</gene>
<dbReference type="AlphaFoldDB" id="A0A8H7BJQ0"/>
<accession>A0A8H7BJQ0</accession>
<protein>
    <submittedName>
        <fullName evidence="1">Uncharacterized protein</fullName>
    </submittedName>
</protein>
<dbReference type="Proteomes" id="UP000605846">
    <property type="component" value="Unassembled WGS sequence"/>
</dbReference>
<organism evidence="1 2">
    <name type="scientific">Apophysomyces ossiformis</name>
    <dbReference type="NCBI Taxonomy" id="679940"/>
    <lineage>
        <taxon>Eukaryota</taxon>
        <taxon>Fungi</taxon>
        <taxon>Fungi incertae sedis</taxon>
        <taxon>Mucoromycota</taxon>
        <taxon>Mucoromycotina</taxon>
        <taxon>Mucoromycetes</taxon>
        <taxon>Mucorales</taxon>
        <taxon>Mucorineae</taxon>
        <taxon>Mucoraceae</taxon>
        <taxon>Apophysomyces</taxon>
    </lineage>
</organism>
<comment type="caution">
    <text evidence="1">The sequence shown here is derived from an EMBL/GenBank/DDBJ whole genome shotgun (WGS) entry which is preliminary data.</text>
</comment>
<evidence type="ECO:0000313" key="2">
    <source>
        <dbReference type="Proteomes" id="UP000605846"/>
    </source>
</evidence>
<proteinExistence type="predicted"/>
<name>A0A8H7BJQ0_9FUNG</name>
<sequence>MPPPDTLVEAVVKYSHLLHEASSPHVAEWSPHFLDQCAEWCLAVESELMALPTDMREACRELAEQEQQQKEQAVPVPVSVPVPVPSLPFLLDALHYFYKTLLQNIYLSNDLYCYILKNYQFFGSTTRQEALVKDMTEMAHDAALQNVLHDMTRLLHG</sequence>
<dbReference type="OrthoDB" id="2244689at2759"/>
<reference evidence="1" key="1">
    <citation type="submission" date="2020-01" db="EMBL/GenBank/DDBJ databases">
        <title>Genome Sequencing of Three Apophysomyces-Like Fungal Strains Confirms a Novel Fungal Genus in the Mucoromycota with divergent Burkholderia-like Endosymbiotic Bacteria.</title>
        <authorList>
            <person name="Stajich J.E."/>
            <person name="Macias A.M."/>
            <person name="Carter-House D."/>
            <person name="Lovett B."/>
            <person name="Kasson L.R."/>
            <person name="Berry K."/>
            <person name="Grigoriev I."/>
            <person name="Chang Y."/>
            <person name="Spatafora J."/>
            <person name="Kasson M.T."/>
        </authorList>
    </citation>
    <scope>NUCLEOTIDE SEQUENCE</scope>
    <source>
        <strain evidence="1">NRRL A-21654</strain>
    </source>
</reference>
<keyword evidence="2" id="KW-1185">Reference proteome</keyword>
<dbReference type="EMBL" id="JABAYA010000149">
    <property type="protein sequence ID" value="KAF7723521.1"/>
    <property type="molecule type" value="Genomic_DNA"/>
</dbReference>